<dbReference type="GO" id="GO:0046983">
    <property type="term" value="F:protein dimerization activity"/>
    <property type="evidence" value="ECO:0007669"/>
    <property type="project" value="InterPro"/>
</dbReference>
<evidence type="ECO:0000256" key="2">
    <source>
        <dbReference type="ARBA" id="ARBA00023015"/>
    </source>
</evidence>
<feature type="coiled-coil region" evidence="6">
    <location>
        <begin position="55"/>
        <end position="82"/>
    </location>
</feature>
<accession>A0A2N9EKQ5</accession>
<evidence type="ECO:0000313" key="8">
    <source>
        <dbReference type="EMBL" id="SPC75358.1"/>
    </source>
</evidence>
<dbReference type="SUPFAM" id="SSF55455">
    <property type="entry name" value="SRF-like"/>
    <property type="match status" value="1"/>
</dbReference>
<evidence type="ECO:0000256" key="1">
    <source>
        <dbReference type="ARBA" id="ARBA00004123"/>
    </source>
</evidence>
<reference evidence="8" key="1">
    <citation type="submission" date="2018-02" db="EMBL/GenBank/DDBJ databases">
        <authorList>
            <person name="Cohen D.B."/>
            <person name="Kent A.D."/>
        </authorList>
    </citation>
    <scope>NUCLEOTIDE SEQUENCE</scope>
</reference>
<dbReference type="EMBL" id="OIVN01000157">
    <property type="protein sequence ID" value="SPC75358.1"/>
    <property type="molecule type" value="Genomic_DNA"/>
</dbReference>
<gene>
    <name evidence="8" type="ORF">FSB_LOCUS3240</name>
</gene>
<protein>
    <recommendedName>
        <fullName evidence="7">MADS-box domain-containing protein</fullName>
    </recommendedName>
</protein>
<name>A0A2N9EKQ5_FAGSY</name>
<keyword evidence="5" id="KW-0539">Nucleus</keyword>
<proteinExistence type="predicted"/>
<dbReference type="PROSITE" id="PS50066">
    <property type="entry name" value="MADS_BOX_2"/>
    <property type="match status" value="1"/>
</dbReference>
<sequence length="187" mass="21515">MTRKKVKLAYITNDSARKATFKKRKKGLLKKVQSTIAKFKMMPEMDQSKKMVNQESFLRQRITKAEEQLKKQQRENREKEMTQVMYRSLVGEAPPPPPPPPPPQVVTHAKRTITDQDNDKGVAKNTNNIDMTMDANQQWLMELLKSNDNMGFGRNDDPYGFSTSNAFWSNFPFPSSIVPNFLSNLVC</sequence>
<dbReference type="AlphaFoldDB" id="A0A2N9EKQ5"/>
<keyword evidence="2" id="KW-0805">Transcription regulation</keyword>
<evidence type="ECO:0000259" key="7">
    <source>
        <dbReference type="PROSITE" id="PS50066"/>
    </source>
</evidence>
<evidence type="ECO:0000256" key="5">
    <source>
        <dbReference type="ARBA" id="ARBA00023242"/>
    </source>
</evidence>
<dbReference type="SMART" id="SM00432">
    <property type="entry name" value="MADS"/>
    <property type="match status" value="1"/>
</dbReference>
<dbReference type="InterPro" id="IPR002100">
    <property type="entry name" value="TF_MADSbox"/>
</dbReference>
<keyword evidence="4" id="KW-0804">Transcription</keyword>
<dbReference type="InterPro" id="IPR036879">
    <property type="entry name" value="TF_MADSbox_sf"/>
</dbReference>
<dbReference type="GO" id="GO:0003677">
    <property type="term" value="F:DNA binding"/>
    <property type="evidence" value="ECO:0007669"/>
    <property type="project" value="UniProtKB-KW"/>
</dbReference>
<evidence type="ECO:0000256" key="4">
    <source>
        <dbReference type="ARBA" id="ARBA00023163"/>
    </source>
</evidence>
<feature type="domain" description="MADS-box" evidence="7">
    <location>
        <begin position="1"/>
        <end position="31"/>
    </location>
</feature>
<evidence type="ECO:0000256" key="3">
    <source>
        <dbReference type="ARBA" id="ARBA00023125"/>
    </source>
</evidence>
<keyword evidence="6" id="KW-0175">Coiled coil</keyword>
<comment type="subcellular location">
    <subcellularLocation>
        <location evidence="1">Nucleus</location>
    </subcellularLocation>
</comment>
<dbReference type="GO" id="GO:0005634">
    <property type="term" value="C:nucleus"/>
    <property type="evidence" value="ECO:0007669"/>
    <property type="project" value="UniProtKB-SubCell"/>
</dbReference>
<evidence type="ECO:0000256" key="6">
    <source>
        <dbReference type="SAM" id="Coils"/>
    </source>
</evidence>
<keyword evidence="3" id="KW-0238">DNA-binding</keyword>
<organism evidence="8">
    <name type="scientific">Fagus sylvatica</name>
    <name type="common">Beechnut</name>
    <dbReference type="NCBI Taxonomy" id="28930"/>
    <lineage>
        <taxon>Eukaryota</taxon>
        <taxon>Viridiplantae</taxon>
        <taxon>Streptophyta</taxon>
        <taxon>Embryophyta</taxon>
        <taxon>Tracheophyta</taxon>
        <taxon>Spermatophyta</taxon>
        <taxon>Magnoliopsida</taxon>
        <taxon>eudicotyledons</taxon>
        <taxon>Gunneridae</taxon>
        <taxon>Pentapetalae</taxon>
        <taxon>rosids</taxon>
        <taxon>fabids</taxon>
        <taxon>Fagales</taxon>
        <taxon>Fagaceae</taxon>
        <taxon>Fagus</taxon>
    </lineage>
</organism>
<dbReference type="Pfam" id="PF00319">
    <property type="entry name" value="SRF-TF"/>
    <property type="match status" value="1"/>
</dbReference>